<dbReference type="Proteomes" id="UP000030672">
    <property type="component" value="Unassembled WGS sequence"/>
</dbReference>
<dbReference type="RefSeq" id="XP_040878618.1">
    <property type="nucleotide sequence ID" value="XM_041028303.1"/>
</dbReference>
<organism evidence="2 3">
    <name type="scientific">Aureobasidium melanogenum (strain CBS 110374)</name>
    <name type="common">Aureobasidium pullulans var. melanogenum</name>
    <dbReference type="NCBI Taxonomy" id="1043003"/>
    <lineage>
        <taxon>Eukaryota</taxon>
        <taxon>Fungi</taxon>
        <taxon>Dikarya</taxon>
        <taxon>Ascomycota</taxon>
        <taxon>Pezizomycotina</taxon>
        <taxon>Dothideomycetes</taxon>
        <taxon>Dothideomycetidae</taxon>
        <taxon>Dothideales</taxon>
        <taxon>Saccotheciaceae</taxon>
        <taxon>Aureobasidium</taxon>
    </lineage>
</organism>
<gene>
    <name evidence="2" type="ORF">M437DRAFT_85556</name>
</gene>
<evidence type="ECO:0000256" key="1">
    <source>
        <dbReference type="SAM" id="MobiDB-lite"/>
    </source>
</evidence>
<accession>A0A074VLL4</accession>
<evidence type="ECO:0000313" key="3">
    <source>
        <dbReference type="Proteomes" id="UP000030672"/>
    </source>
</evidence>
<feature type="compositionally biased region" description="Polar residues" evidence="1">
    <location>
        <begin position="39"/>
        <end position="54"/>
    </location>
</feature>
<dbReference type="HOGENOM" id="CLU_1299479_0_0_1"/>
<proteinExistence type="predicted"/>
<dbReference type="AlphaFoldDB" id="A0A074VLL4"/>
<dbReference type="GeneID" id="63921676"/>
<protein>
    <submittedName>
        <fullName evidence="2">Uncharacterized protein</fullName>
    </submittedName>
</protein>
<reference evidence="2 3" key="1">
    <citation type="journal article" date="2014" name="BMC Genomics">
        <title>Genome sequencing of four Aureobasidium pullulans varieties: biotechnological potential, stress tolerance, and description of new species.</title>
        <authorList>
            <person name="Gostin Ar C."/>
            <person name="Ohm R.A."/>
            <person name="Kogej T."/>
            <person name="Sonjak S."/>
            <person name="Turk M."/>
            <person name="Zajc J."/>
            <person name="Zalar P."/>
            <person name="Grube M."/>
            <person name="Sun H."/>
            <person name="Han J."/>
            <person name="Sharma A."/>
            <person name="Chiniquy J."/>
            <person name="Ngan C.Y."/>
            <person name="Lipzen A."/>
            <person name="Barry K."/>
            <person name="Grigoriev I.V."/>
            <person name="Gunde-Cimerman N."/>
        </authorList>
    </citation>
    <scope>NUCLEOTIDE SEQUENCE [LARGE SCALE GENOMIC DNA]</scope>
    <source>
        <strain evidence="2 3">CBS 110374</strain>
    </source>
</reference>
<dbReference type="EMBL" id="KL584837">
    <property type="protein sequence ID" value="KEQ61595.1"/>
    <property type="molecule type" value="Genomic_DNA"/>
</dbReference>
<sequence length="211" mass="24004">MTYHQFAMRGPPPQSGFWSSADESIYKPPKHVNERHQPQHPQSYSNTRPTDYNHLSSITQGVSSRVPMFANYWPLNDLIFDDMTVPTGSTSTSAAPQTHFQYVDYGHMHHPHDRSHIHYSVAPPPYFEPASAVTYATQPIPPASTSQPEQTVQSLPDNENTLKKMRHERELVFDNAAAELERAKCDNGPSVQSNKAWEDAWGLLRERMTKM</sequence>
<keyword evidence="3" id="KW-1185">Reference proteome</keyword>
<evidence type="ECO:0000313" key="2">
    <source>
        <dbReference type="EMBL" id="KEQ61595.1"/>
    </source>
</evidence>
<feature type="region of interest" description="Disordered" evidence="1">
    <location>
        <begin position="1"/>
        <end position="54"/>
    </location>
</feature>
<name>A0A074VLL4_AURM1</name>